<dbReference type="Proteomes" id="UP000013827">
    <property type="component" value="Unassembled WGS sequence"/>
</dbReference>
<dbReference type="GeneID" id="17260996"/>
<keyword evidence="4" id="KW-1185">Reference proteome</keyword>
<accession>A0A0D3IUC8</accession>
<dbReference type="STRING" id="2903.R1BXE6"/>
<dbReference type="EnsemblProtists" id="EOD14863">
    <property type="protein sequence ID" value="EOD14863"/>
    <property type="gene ID" value="EMIHUDRAFT_461640"/>
</dbReference>
<organism evidence="3 4">
    <name type="scientific">Emiliania huxleyi (strain CCMP1516)</name>
    <dbReference type="NCBI Taxonomy" id="280463"/>
    <lineage>
        <taxon>Eukaryota</taxon>
        <taxon>Haptista</taxon>
        <taxon>Haptophyta</taxon>
        <taxon>Prymnesiophyceae</taxon>
        <taxon>Isochrysidales</taxon>
        <taxon>Noelaerhabdaceae</taxon>
        <taxon>Emiliania</taxon>
    </lineage>
</organism>
<dbReference type="HOGENOM" id="CLU_013100_0_0_1"/>
<reference evidence="4" key="1">
    <citation type="journal article" date="2013" name="Nature">
        <title>Pan genome of the phytoplankton Emiliania underpins its global distribution.</title>
        <authorList>
            <person name="Read B.A."/>
            <person name="Kegel J."/>
            <person name="Klute M.J."/>
            <person name="Kuo A."/>
            <person name="Lefebvre S.C."/>
            <person name="Maumus F."/>
            <person name="Mayer C."/>
            <person name="Miller J."/>
            <person name="Monier A."/>
            <person name="Salamov A."/>
            <person name="Young J."/>
            <person name="Aguilar M."/>
            <person name="Claverie J.M."/>
            <person name="Frickenhaus S."/>
            <person name="Gonzalez K."/>
            <person name="Herman E.K."/>
            <person name="Lin Y.C."/>
            <person name="Napier J."/>
            <person name="Ogata H."/>
            <person name="Sarno A.F."/>
            <person name="Shmutz J."/>
            <person name="Schroeder D."/>
            <person name="de Vargas C."/>
            <person name="Verret F."/>
            <person name="von Dassow P."/>
            <person name="Valentin K."/>
            <person name="Van de Peer Y."/>
            <person name="Wheeler G."/>
            <person name="Dacks J.B."/>
            <person name="Delwiche C.F."/>
            <person name="Dyhrman S.T."/>
            <person name="Glockner G."/>
            <person name="John U."/>
            <person name="Richards T."/>
            <person name="Worden A.Z."/>
            <person name="Zhang X."/>
            <person name="Grigoriev I.V."/>
            <person name="Allen A.E."/>
            <person name="Bidle K."/>
            <person name="Borodovsky M."/>
            <person name="Bowler C."/>
            <person name="Brownlee C."/>
            <person name="Cock J.M."/>
            <person name="Elias M."/>
            <person name="Gladyshev V.N."/>
            <person name="Groth M."/>
            <person name="Guda C."/>
            <person name="Hadaegh A."/>
            <person name="Iglesias-Rodriguez M.D."/>
            <person name="Jenkins J."/>
            <person name="Jones B.M."/>
            <person name="Lawson T."/>
            <person name="Leese F."/>
            <person name="Lindquist E."/>
            <person name="Lobanov A."/>
            <person name="Lomsadze A."/>
            <person name="Malik S.B."/>
            <person name="Marsh M.E."/>
            <person name="Mackinder L."/>
            <person name="Mock T."/>
            <person name="Mueller-Roeber B."/>
            <person name="Pagarete A."/>
            <person name="Parker M."/>
            <person name="Probert I."/>
            <person name="Quesneville H."/>
            <person name="Raines C."/>
            <person name="Rensing S.A."/>
            <person name="Riano-Pachon D.M."/>
            <person name="Richier S."/>
            <person name="Rokitta S."/>
            <person name="Shiraiwa Y."/>
            <person name="Soanes D.M."/>
            <person name="van der Giezen M."/>
            <person name="Wahlund T.M."/>
            <person name="Williams B."/>
            <person name="Wilson W."/>
            <person name="Wolfe G."/>
            <person name="Wurch L.L."/>
        </authorList>
    </citation>
    <scope>NUCLEOTIDE SEQUENCE</scope>
</reference>
<dbReference type="RefSeq" id="XP_005767292.1">
    <property type="nucleotide sequence ID" value="XM_005767235.1"/>
</dbReference>
<dbReference type="GO" id="GO:0006402">
    <property type="term" value="P:mRNA catabolic process"/>
    <property type="evidence" value="ECO:0007669"/>
    <property type="project" value="TreeGrafter"/>
</dbReference>
<evidence type="ECO:0000313" key="4">
    <source>
        <dbReference type="Proteomes" id="UP000013827"/>
    </source>
</evidence>
<evidence type="ECO:0008006" key="5">
    <source>
        <dbReference type="Google" id="ProtNLM"/>
    </source>
</evidence>
<dbReference type="GO" id="GO:0017148">
    <property type="term" value="P:negative regulation of translation"/>
    <property type="evidence" value="ECO:0007669"/>
    <property type="project" value="TreeGrafter"/>
</dbReference>
<reference evidence="3" key="2">
    <citation type="submission" date="2024-10" db="UniProtKB">
        <authorList>
            <consortium name="EnsemblProtists"/>
        </authorList>
    </citation>
    <scope>IDENTIFICATION</scope>
</reference>
<dbReference type="AlphaFoldDB" id="A0A0D3IUC8"/>
<feature type="region of interest" description="Disordered" evidence="2">
    <location>
        <begin position="147"/>
        <end position="176"/>
    </location>
</feature>
<dbReference type="KEGG" id="ehx:EMIHUDRAFT_461640"/>
<evidence type="ECO:0000256" key="2">
    <source>
        <dbReference type="SAM" id="MobiDB-lite"/>
    </source>
</evidence>
<evidence type="ECO:0000313" key="3">
    <source>
        <dbReference type="EnsemblProtists" id="EOD14863"/>
    </source>
</evidence>
<dbReference type="eggNOG" id="KOG2471">
    <property type="taxonomic scope" value="Eukaryota"/>
</dbReference>
<feature type="compositionally biased region" description="Low complexity" evidence="2">
    <location>
        <begin position="153"/>
        <end position="168"/>
    </location>
</feature>
<sequence>MPDDPSEAAAAAAAYTEGDHATAHSLLQGILSSRDQDPKVLHNVAITDYAMGGCKEPRKLLAVLERLRARVEEAREKADASDSIGSDLVGDADPSLLAYNSAVARAVLDDMFAQIEPVDEFLAFRSCFLLLDLQAPLCLAHGGPAHPSTPNIPRSGSRPRPSLSQPTSLRPPPPPQLLQRQLEKAAEVLAYLERSYAMLTKSDGGRENGSAESRDSADGASSLPSDWPNKRSARRPPTDISPEEANNESLRQNYRKAMKLLSNCNQRSERDPNFAALYYNNMGCIHHSMRRHTAAAFYFGRALRENASLCAPAANGEAVPLTHFSCDRRSELEYNRGLQLLLAGKGEAAFACFHAALKLLHRQPRAWLRAGEACIAAHLEREQAVRAGRAGSRPSAVGCEMLGVGGRRRLLLPVGERLAAAEIADESEEPPPQPTTESAIAAPTLEHGVKCLRAAITQCDEALRTAGGLAHGALVARAAQGTLSQADEYALQVHTVRRVATLQLAWCALVLADPLAALGWCEALLACEGLAHNLKAHAHTFACDALCHLDRSAEAAPHAREALALSDAMGGVVAASEAPPAGEGNELEPVRNVWYERAALGDGKAAAGLYATLASVHVLRDDLAQARACVAQAMSLGGAESRTARSCRVSRPAVVCVWLTRPLRREQAQLALVYLDLRDGKVDTARDVIQRQRLPLAAAAQ</sequence>
<dbReference type="SUPFAM" id="SSF48452">
    <property type="entry name" value="TPR-like"/>
    <property type="match status" value="2"/>
</dbReference>
<comment type="similarity">
    <text evidence="1">Belongs to the CNOT10 family.</text>
</comment>
<dbReference type="PANTHER" id="PTHR12979">
    <property type="entry name" value="CCR4-NOT TRANSCRIPTION COMPLEX SUBUNIT 10"/>
    <property type="match status" value="1"/>
</dbReference>
<proteinExistence type="inferred from homology"/>
<feature type="region of interest" description="Disordered" evidence="2">
    <location>
        <begin position="201"/>
        <end position="249"/>
    </location>
</feature>
<evidence type="ECO:0000256" key="1">
    <source>
        <dbReference type="ARBA" id="ARBA00010080"/>
    </source>
</evidence>
<dbReference type="Gene3D" id="1.25.40.10">
    <property type="entry name" value="Tetratricopeptide repeat domain"/>
    <property type="match status" value="1"/>
</dbReference>
<dbReference type="InterPro" id="IPR039740">
    <property type="entry name" value="CNOT10"/>
</dbReference>
<dbReference type="InterPro" id="IPR019734">
    <property type="entry name" value="TPR_rpt"/>
</dbReference>
<dbReference type="PANTHER" id="PTHR12979:SF5">
    <property type="entry name" value="CCR4-NOT TRANSCRIPTION COMPLEX SUBUNIT 10"/>
    <property type="match status" value="1"/>
</dbReference>
<dbReference type="PaxDb" id="2903-EOD14863"/>
<dbReference type="SMART" id="SM00028">
    <property type="entry name" value="TPR"/>
    <property type="match status" value="3"/>
</dbReference>
<name>A0A0D3IUC8_EMIH1</name>
<protein>
    <recommendedName>
        <fullName evidence="5">CCR4-NOT transcription complex subunit 10</fullName>
    </recommendedName>
</protein>
<dbReference type="GO" id="GO:0030014">
    <property type="term" value="C:CCR4-NOT complex"/>
    <property type="evidence" value="ECO:0007669"/>
    <property type="project" value="InterPro"/>
</dbReference>
<dbReference type="InterPro" id="IPR011990">
    <property type="entry name" value="TPR-like_helical_dom_sf"/>
</dbReference>